<dbReference type="PROSITE" id="PS52015">
    <property type="entry name" value="TONB_CTD"/>
    <property type="match status" value="1"/>
</dbReference>
<evidence type="ECO:0000256" key="5">
    <source>
        <dbReference type="SAM" id="SignalP"/>
    </source>
</evidence>
<evidence type="ECO:0000259" key="6">
    <source>
        <dbReference type="PROSITE" id="PS52015"/>
    </source>
</evidence>
<evidence type="ECO:0000256" key="4">
    <source>
        <dbReference type="ARBA" id="ARBA00023136"/>
    </source>
</evidence>
<dbReference type="InterPro" id="IPR037682">
    <property type="entry name" value="TonB_C"/>
</dbReference>
<dbReference type="RefSeq" id="WP_220781384.1">
    <property type="nucleotide sequence ID" value="NZ_BPEY01000040.1"/>
</dbReference>
<dbReference type="Gene3D" id="3.30.2420.10">
    <property type="entry name" value="TonB"/>
    <property type="match status" value="1"/>
</dbReference>
<comment type="subcellular location">
    <subcellularLocation>
        <location evidence="1">Membrane</location>
        <topology evidence="1">Single-pass membrane protein</topology>
    </subcellularLocation>
</comment>
<sequence length="152" mass="16978">MKLIASSLLIALFLLPQMSHAKVQKVFGEVLLTEVDANSQKYWYRVGHDKSEPVMKYPIELARSKIQGCTVLSFDITEAGNTANVEVISSIPNKHLGKYAKNEVKSWRWQQADSLSTVIGEKRTIRLDYCLGTESAASSQAQCQRQAQLNCS</sequence>
<dbReference type="Pfam" id="PF03544">
    <property type="entry name" value="TonB_C"/>
    <property type="match status" value="1"/>
</dbReference>
<reference evidence="7" key="1">
    <citation type="submission" date="2021-05" db="EMBL/GenBank/DDBJ databases">
        <title>Molecular characterization for Shewanella algae harboring chromosomal blaOXA-55-like strains isolated from clinical and environment sample.</title>
        <authorList>
            <person name="Ohama Y."/>
            <person name="Aoki K."/>
            <person name="Harada S."/>
            <person name="Moriya K."/>
            <person name="Ishii Y."/>
            <person name="Tateda K."/>
        </authorList>
    </citation>
    <scope>NUCLEOTIDE SEQUENCE</scope>
    <source>
        <strain evidence="7">JCM 11563</strain>
    </source>
</reference>
<dbReference type="Proteomes" id="UP000887104">
    <property type="component" value="Unassembled WGS sequence"/>
</dbReference>
<dbReference type="InterPro" id="IPR006260">
    <property type="entry name" value="TonB/TolA_C"/>
</dbReference>
<feature type="chain" id="PRO_5045278149" description="TonB C-terminal domain-containing protein" evidence="5">
    <location>
        <begin position="22"/>
        <end position="152"/>
    </location>
</feature>
<evidence type="ECO:0000256" key="3">
    <source>
        <dbReference type="ARBA" id="ARBA00022989"/>
    </source>
</evidence>
<feature type="domain" description="TonB C-terminal" evidence="6">
    <location>
        <begin position="42"/>
        <end position="138"/>
    </location>
</feature>
<keyword evidence="5" id="KW-0732">Signal</keyword>
<keyword evidence="2" id="KW-0812">Transmembrane</keyword>
<organism evidence="7 8">
    <name type="scientific">Shewanella sairae</name>
    <dbReference type="NCBI Taxonomy" id="190310"/>
    <lineage>
        <taxon>Bacteria</taxon>
        <taxon>Pseudomonadati</taxon>
        <taxon>Pseudomonadota</taxon>
        <taxon>Gammaproteobacteria</taxon>
        <taxon>Alteromonadales</taxon>
        <taxon>Shewanellaceae</taxon>
        <taxon>Shewanella</taxon>
    </lineage>
</organism>
<dbReference type="NCBIfam" id="TIGR01352">
    <property type="entry name" value="tonB_Cterm"/>
    <property type="match status" value="1"/>
</dbReference>
<dbReference type="SUPFAM" id="SSF74653">
    <property type="entry name" value="TolA/TonB C-terminal domain"/>
    <property type="match status" value="1"/>
</dbReference>
<feature type="signal peptide" evidence="5">
    <location>
        <begin position="1"/>
        <end position="21"/>
    </location>
</feature>
<proteinExistence type="predicted"/>
<keyword evidence="4" id="KW-0472">Membrane</keyword>
<dbReference type="EMBL" id="BPEY01000040">
    <property type="protein sequence ID" value="GIU46849.1"/>
    <property type="molecule type" value="Genomic_DNA"/>
</dbReference>
<comment type="caution">
    <text evidence="7">The sequence shown here is derived from an EMBL/GenBank/DDBJ whole genome shotgun (WGS) entry which is preliminary data.</text>
</comment>
<evidence type="ECO:0000313" key="8">
    <source>
        <dbReference type="Proteomes" id="UP000887104"/>
    </source>
</evidence>
<accession>A0ABQ4PH58</accession>
<evidence type="ECO:0000313" key="7">
    <source>
        <dbReference type="EMBL" id="GIU46849.1"/>
    </source>
</evidence>
<protein>
    <recommendedName>
        <fullName evidence="6">TonB C-terminal domain-containing protein</fullName>
    </recommendedName>
</protein>
<gene>
    <name evidence="7" type="ORF">TUM4438_23860</name>
</gene>
<keyword evidence="3" id="KW-1133">Transmembrane helix</keyword>
<evidence type="ECO:0000256" key="2">
    <source>
        <dbReference type="ARBA" id="ARBA00022692"/>
    </source>
</evidence>
<name>A0ABQ4PH58_9GAMM</name>
<keyword evidence="8" id="KW-1185">Reference proteome</keyword>
<evidence type="ECO:0000256" key="1">
    <source>
        <dbReference type="ARBA" id="ARBA00004167"/>
    </source>
</evidence>